<dbReference type="InterPro" id="IPR016024">
    <property type="entry name" value="ARM-type_fold"/>
</dbReference>
<dbReference type="Pfam" id="PF02985">
    <property type="entry name" value="HEAT"/>
    <property type="match status" value="1"/>
</dbReference>
<dbReference type="PANTHER" id="PTHR12697:SF5">
    <property type="entry name" value="DEOXYHYPUSINE HYDROXYLASE"/>
    <property type="match status" value="1"/>
</dbReference>
<dbReference type="AlphaFoldDB" id="A0AAE4SAW6"/>
<dbReference type="GO" id="GO:0016491">
    <property type="term" value="F:oxidoreductase activity"/>
    <property type="evidence" value="ECO:0007669"/>
    <property type="project" value="TreeGrafter"/>
</dbReference>
<dbReference type="PANTHER" id="PTHR12697">
    <property type="entry name" value="PBS LYASE HEAT-LIKE PROTEIN"/>
    <property type="match status" value="1"/>
</dbReference>
<name>A0AAE4SAW6_9EURY</name>
<dbReference type="EMBL" id="JAWDKA010000009">
    <property type="protein sequence ID" value="MDV0442399.1"/>
    <property type="molecule type" value="Genomic_DNA"/>
</dbReference>
<dbReference type="InterPro" id="IPR004155">
    <property type="entry name" value="PBS_lyase_HEAT"/>
</dbReference>
<dbReference type="InterPro" id="IPR011989">
    <property type="entry name" value="ARM-like"/>
</dbReference>
<reference evidence="2" key="1">
    <citation type="submission" date="2023-06" db="EMBL/GenBank/DDBJ databases">
        <title>Genome sequence of Methancorpusculaceae sp. Ag1.</title>
        <authorList>
            <person name="Protasov E."/>
            <person name="Platt K."/>
            <person name="Poehlein A."/>
            <person name="Daniel R."/>
            <person name="Brune A."/>
        </authorList>
    </citation>
    <scope>NUCLEOTIDE SEQUENCE</scope>
    <source>
        <strain evidence="2">Ag1</strain>
    </source>
</reference>
<gene>
    <name evidence="2" type="ORF">McpAg1_16380</name>
</gene>
<evidence type="ECO:0000313" key="3">
    <source>
        <dbReference type="Proteomes" id="UP001273136"/>
    </source>
</evidence>
<comment type="caution">
    <text evidence="2">The sequence shown here is derived from an EMBL/GenBank/DDBJ whole genome shotgun (WGS) entry which is preliminary data.</text>
</comment>
<evidence type="ECO:0000313" key="2">
    <source>
        <dbReference type="EMBL" id="MDV0442399.1"/>
    </source>
</evidence>
<evidence type="ECO:0000256" key="1">
    <source>
        <dbReference type="ARBA" id="ARBA00022737"/>
    </source>
</evidence>
<protein>
    <recommendedName>
        <fullName evidence="4">HEAT repeat domain-containing protein</fullName>
    </recommendedName>
</protein>
<dbReference type="SUPFAM" id="SSF48371">
    <property type="entry name" value="ARM repeat"/>
    <property type="match status" value="2"/>
</dbReference>
<dbReference type="SMART" id="SM00567">
    <property type="entry name" value="EZ_HEAT"/>
    <property type="match status" value="6"/>
</dbReference>
<dbReference type="Proteomes" id="UP001273136">
    <property type="component" value="Unassembled WGS sequence"/>
</dbReference>
<dbReference type="Pfam" id="PF13646">
    <property type="entry name" value="HEAT_2"/>
    <property type="match status" value="3"/>
</dbReference>
<keyword evidence="1" id="KW-0677">Repeat</keyword>
<evidence type="ECO:0008006" key="4">
    <source>
        <dbReference type="Google" id="ProtNLM"/>
    </source>
</evidence>
<accession>A0AAE4SAW6</accession>
<organism evidence="2 3">
    <name type="scientific">Methanorbis furvi</name>
    <dbReference type="NCBI Taxonomy" id="3028299"/>
    <lineage>
        <taxon>Archaea</taxon>
        <taxon>Methanobacteriati</taxon>
        <taxon>Methanobacteriota</taxon>
        <taxon>Stenosarchaea group</taxon>
        <taxon>Methanomicrobia</taxon>
        <taxon>Methanomicrobiales</taxon>
        <taxon>Methanocorpusculaceae</taxon>
        <taxon>Methanorbis</taxon>
    </lineage>
</organism>
<dbReference type="InterPro" id="IPR000357">
    <property type="entry name" value="HEAT"/>
</dbReference>
<dbReference type="RefSeq" id="WP_338094819.1">
    <property type="nucleotide sequence ID" value="NZ_JAWDKA010000009.1"/>
</dbReference>
<keyword evidence="3" id="KW-1185">Reference proteome</keyword>
<proteinExistence type="predicted"/>
<sequence>MDPATFLCCVEAIKSSDAAGQEDAANQIAGLSDPSMLPQIWHHVSDDSPLVRRVMLWTLRNYSSQIEYSPLLSCLRDPDMAVREAALLLFMEGGSSSTGALVDAVSSTDDALRFSAVEALGQFRTPEAVNPLMNAAISDNPDIREVAILSLGVYADACVVPTLVAALDDEPQIRLAALEGLKTRPLSPADAEKVSVCVSDADPAIRTAAVAVLGKHVPKSCADDESSSVRRTTAAVIASPEILGKLCCDADPSVRMAAAEAVGKRKYAMEDVLLPLLSDEVPGVRRAAVTGLAFSKRPDVVPALIRCLSDPKPGVQAAAATALGEIGGDEVIAALSASSQSGNAILRGIIKNALSAAMKKSSPE</sequence>
<dbReference type="Gene3D" id="1.25.10.10">
    <property type="entry name" value="Leucine-rich Repeat Variant"/>
    <property type="match status" value="4"/>
</dbReference>